<evidence type="ECO:0000313" key="4">
    <source>
        <dbReference type="Proteomes" id="UP001431776"/>
    </source>
</evidence>
<dbReference type="Gene3D" id="2.60.120.560">
    <property type="entry name" value="Exo-inulinase, domain 1"/>
    <property type="match status" value="1"/>
</dbReference>
<dbReference type="InterPro" id="IPR010496">
    <property type="entry name" value="AL/BT2_dom"/>
</dbReference>
<organism evidence="3 4">
    <name type="scientific">Anaerobaca lacustris</name>
    <dbReference type="NCBI Taxonomy" id="3044600"/>
    <lineage>
        <taxon>Bacteria</taxon>
        <taxon>Pseudomonadati</taxon>
        <taxon>Planctomycetota</taxon>
        <taxon>Phycisphaerae</taxon>
        <taxon>Sedimentisphaerales</taxon>
        <taxon>Anaerobacaceae</taxon>
        <taxon>Anaerobaca</taxon>
    </lineage>
</organism>
<feature type="domain" description="3-keto-alpha-glucoside-1,2-lyase/3-keto-2-hydroxy-glucal hydratase" evidence="2">
    <location>
        <begin position="60"/>
        <end position="259"/>
    </location>
</feature>
<feature type="signal peptide" evidence="1">
    <location>
        <begin position="1"/>
        <end position="27"/>
    </location>
</feature>
<proteinExistence type="predicted"/>
<gene>
    <name evidence="3" type="ORF">QJ522_14665</name>
</gene>
<sequence length="269" mass="29769">MKRRPGVTKSICCLCAATLIVAAGAYAAAQVRKYGVHDMSRPRPPVVTPAERFGQPPSDAIVLFDGTDLSQWQKGDGSPATWEIVDDYMTVTRKAGSIRTKQSFGSCQLHVEWRTPEGIPAAVTGQNRSNSGVFFMGRYEVQILDSYTDDDYQTNKTYADGQAAAIYGSHPPMVNVARAPGQWQSYDIAFVRPVFDDDGNVVRKARITVFHNGVCVHNNLEIEGTTSHKTKARYTPHGDGPIGLQDHGNPISFRNIWIRELPEQPYLIE</sequence>
<keyword evidence="1" id="KW-0732">Signal</keyword>
<dbReference type="Pfam" id="PF06439">
    <property type="entry name" value="3keto-disac_hyd"/>
    <property type="match status" value="1"/>
</dbReference>
<keyword evidence="4" id="KW-1185">Reference proteome</keyword>
<dbReference type="EMBL" id="JASCXX010000018">
    <property type="protein sequence ID" value="MDI6450300.1"/>
    <property type="molecule type" value="Genomic_DNA"/>
</dbReference>
<feature type="chain" id="PRO_5043566288" evidence="1">
    <location>
        <begin position="28"/>
        <end position="269"/>
    </location>
</feature>
<dbReference type="RefSeq" id="WP_349245709.1">
    <property type="nucleotide sequence ID" value="NZ_JASCXX010000018.1"/>
</dbReference>
<name>A0AAW6TXE6_9BACT</name>
<accession>A0AAW6TXE6</accession>
<evidence type="ECO:0000259" key="2">
    <source>
        <dbReference type="Pfam" id="PF06439"/>
    </source>
</evidence>
<evidence type="ECO:0000313" key="3">
    <source>
        <dbReference type="EMBL" id="MDI6450300.1"/>
    </source>
</evidence>
<dbReference type="AlphaFoldDB" id="A0AAW6TXE6"/>
<evidence type="ECO:0000256" key="1">
    <source>
        <dbReference type="SAM" id="SignalP"/>
    </source>
</evidence>
<comment type="caution">
    <text evidence="3">The sequence shown here is derived from an EMBL/GenBank/DDBJ whole genome shotgun (WGS) entry which is preliminary data.</text>
</comment>
<protein>
    <submittedName>
        <fullName evidence="3">DUF1080 domain-containing protein</fullName>
    </submittedName>
</protein>
<dbReference type="GO" id="GO:0016787">
    <property type="term" value="F:hydrolase activity"/>
    <property type="evidence" value="ECO:0007669"/>
    <property type="project" value="InterPro"/>
</dbReference>
<dbReference type="Proteomes" id="UP001431776">
    <property type="component" value="Unassembled WGS sequence"/>
</dbReference>
<reference evidence="3" key="1">
    <citation type="submission" date="2023-05" db="EMBL/GenBank/DDBJ databases">
        <title>Anaerotaeda fermentans gen. nov., sp. nov., a novel anaerobic planctomycete of the new family within the order Sedimentisphaerales isolated from Taman Peninsula, Russia.</title>
        <authorList>
            <person name="Khomyakova M.A."/>
            <person name="Merkel A.Y."/>
            <person name="Slobodkin A.I."/>
        </authorList>
    </citation>
    <scope>NUCLEOTIDE SEQUENCE</scope>
    <source>
        <strain evidence="3">M17dextr</strain>
    </source>
</reference>